<evidence type="ECO:0000313" key="3">
    <source>
        <dbReference type="Proteomes" id="UP000280434"/>
    </source>
</evidence>
<gene>
    <name evidence="2" type="ORF">D7S89_06870</name>
</gene>
<name>A0A494XM02_9BURK</name>
<keyword evidence="3" id="KW-1185">Reference proteome</keyword>
<dbReference type="Pfam" id="PF07362">
    <property type="entry name" value="CcdA"/>
    <property type="match status" value="1"/>
</dbReference>
<dbReference type="RefSeq" id="WP_121276879.1">
    <property type="nucleotide sequence ID" value="NZ_RBZV01000002.1"/>
</dbReference>
<evidence type="ECO:0000313" key="2">
    <source>
        <dbReference type="EMBL" id="RKP50792.1"/>
    </source>
</evidence>
<reference evidence="2 3" key="1">
    <citation type="submission" date="2018-10" db="EMBL/GenBank/DDBJ databases">
        <title>Paraburkholderia sp. 7MK8-2, isolated from soil.</title>
        <authorList>
            <person name="Gao Z.-H."/>
            <person name="Qiu L.-H."/>
        </authorList>
    </citation>
    <scope>NUCLEOTIDE SEQUENCE [LARGE SCALE GENOMIC DNA]</scope>
    <source>
        <strain evidence="2 3">7MK8-2</strain>
    </source>
</reference>
<sequence>MRRLATESSTSRRATNISLPEDVYKDAKELGINFSQTCERALRQAVQAEKDRQWAIKYADFVHAYNEMVERDGLPLAQYRTF</sequence>
<evidence type="ECO:0000256" key="1">
    <source>
        <dbReference type="ARBA" id="ARBA00022649"/>
    </source>
</evidence>
<dbReference type="AlphaFoldDB" id="A0A494XM02"/>
<dbReference type="Proteomes" id="UP000280434">
    <property type="component" value="Unassembled WGS sequence"/>
</dbReference>
<dbReference type="InterPro" id="IPR009956">
    <property type="entry name" value="Post-segregation_anti-tox_CcdA"/>
</dbReference>
<keyword evidence="1" id="KW-1277">Toxin-antitoxin system</keyword>
<accession>A0A494XM02</accession>
<proteinExistence type="predicted"/>
<comment type="caution">
    <text evidence="2">The sequence shown here is derived from an EMBL/GenBank/DDBJ whole genome shotgun (WGS) entry which is preliminary data.</text>
</comment>
<dbReference type="OrthoDB" id="8687660at2"/>
<dbReference type="EMBL" id="RBZV01000002">
    <property type="protein sequence ID" value="RKP50792.1"/>
    <property type="molecule type" value="Genomic_DNA"/>
</dbReference>
<organism evidence="2 3">
    <name type="scientific">Trinickia fusca</name>
    <dbReference type="NCBI Taxonomy" id="2419777"/>
    <lineage>
        <taxon>Bacteria</taxon>
        <taxon>Pseudomonadati</taxon>
        <taxon>Pseudomonadota</taxon>
        <taxon>Betaproteobacteria</taxon>
        <taxon>Burkholderiales</taxon>
        <taxon>Burkholderiaceae</taxon>
        <taxon>Trinickia</taxon>
    </lineage>
</organism>
<protein>
    <submittedName>
        <fullName evidence="2">Post-segregation antitoxin CcdA</fullName>
    </submittedName>
</protein>